<proteinExistence type="evidence at transcript level"/>
<evidence type="ECO:0000313" key="2">
    <source>
        <dbReference type="EMBL" id="AFK45760.1"/>
    </source>
</evidence>
<organism evidence="2">
    <name type="scientific">Lotus japonicus</name>
    <name type="common">Lotus corniculatus var. japonicus</name>
    <dbReference type="NCBI Taxonomy" id="34305"/>
    <lineage>
        <taxon>Eukaryota</taxon>
        <taxon>Viridiplantae</taxon>
        <taxon>Streptophyta</taxon>
        <taxon>Embryophyta</taxon>
        <taxon>Tracheophyta</taxon>
        <taxon>Spermatophyta</taxon>
        <taxon>Magnoliopsida</taxon>
        <taxon>eudicotyledons</taxon>
        <taxon>Gunneridae</taxon>
        <taxon>Pentapetalae</taxon>
        <taxon>rosids</taxon>
        <taxon>fabids</taxon>
        <taxon>Fabales</taxon>
        <taxon>Fabaceae</taxon>
        <taxon>Papilionoideae</taxon>
        <taxon>50 kb inversion clade</taxon>
        <taxon>NPAAA clade</taxon>
        <taxon>Hologalegina</taxon>
        <taxon>robinioid clade</taxon>
        <taxon>Loteae</taxon>
        <taxon>Lotus</taxon>
    </lineage>
</organism>
<reference evidence="2" key="1">
    <citation type="submission" date="2012-05" db="EMBL/GenBank/DDBJ databases">
        <authorList>
            <person name="Krishnakumar V."/>
            <person name="Cheung F."/>
            <person name="Xiao Y."/>
            <person name="Chan A."/>
            <person name="Moskal W.A."/>
            <person name="Town C.D."/>
        </authorList>
    </citation>
    <scope>NUCLEOTIDE SEQUENCE</scope>
</reference>
<keyword evidence="1" id="KW-0812">Transmembrane</keyword>
<protein>
    <submittedName>
        <fullName evidence="2">Uncharacterized protein</fullName>
    </submittedName>
</protein>
<keyword evidence="1" id="KW-1133">Transmembrane helix</keyword>
<accession>I3SZR8</accession>
<keyword evidence="1" id="KW-0472">Membrane</keyword>
<feature type="transmembrane region" description="Helical" evidence="1">
    <location>
        <begin position="12"/>
        <end position="31"/>
    </location>
</feature>
<name>I3SZR8_LOTJA</name>
<evidence type="ECO:0000256" key="1">
    <source>
        <dbReference type="SAM" id="Phobius"/>
    </source>
</evidence>
<dbReference type="AlphaFoldDB" id="I3SZR8"/>
<dbReference type="EMBL" id="BT145966">
    <property type="protein sequence ID" value="AFK45760.1"/>
    <property type="molecule type" value="mRNA"/>
</dbReference>
<sequence length="43" mass="4702">MPPPWPPPSLPLTAASCVVVPGLPPPWVLLLPRSEAFFIFIHL</sequence>